<reference evidence="3" key="1">
    <citation type="submission" date="2025-08" db="UniProtKB">
        <authorList>
            <consortium name="RefSeq"/>
        </authorList>
    </citation>
    <scope>IDENTIFICATION</scope>
    <source>
        <strain evidence="3">Wakin</strain>
        <tissue evidence="3">Muscle</tissue>
    </source>
</reference>
<gene>
    <name evidence="3" type="primary">rsrc1</name>
</gene>
<dbReference type="GO" id="GO:0000380">
    <property type="term" value="P:alternative mRNA splicing, via spliceosome"/>
    <property type="evidence" value="ECO:0007669"/>
    <property type="project" value="InterPro"/>
</dbReference>
<evidence type="ECO:0000256" key="1">
    <source>
        <dbReference type="SAM" id="MobiDB-lite"/>
    </source>
</evidence>
<protein>
    <submittedName>
        <fullName evidence="3">Serine/Arginine-related protein 53</fullName>
    </submittedName>
</protein>
<dbReference type="RefSeq" id="XP_026081687.1">
    <property type="nucleotide sequence ID" value="XM_026225902.1"/>
</dbReference>
<dbReference type="PANTHER" id="PTHR31968">
    <property type="entry name" value="SERINE/ARGININE-RELATED PROTEIN 53"/>
    <property type="match status" value="1"/>
</dbReference>
<dbReference type="InterPro" id="IPR034604">
    <property type="entry name" value="SRRP53"/>
</dbReference>
<feature type="compositionally biased region" description="Basic and acidic residues" evidence="1">
    <location>
        <begin position="1"/>
        <end position="13"/>
    </location>
</feature>
<dbReference type="GO" id="GO:0005634">
    <property type="term" value="C:nucleus"/>
    <property type="evidence" value="ECO:0007669"/>
    <property type="project" value="TreeGrafter"/>
</dbReference>
<organism evidence="2 3">
    <name type="scientific">Carassius auratus</name>
    <name type="common">Goldfish</name>
    <dbReference type="NCBI Taxonomy" id="7957"/>
    <lineage>
        <taxon>Eukaryota</taxon>
        <taxon>Metazoa</taxon>
        <taxon>Chordata</taxon>
        <taxon>Craniata</taxon>
        <taxon>Vertebrata</taxon>
        <taxon>Euteleostomi</taxon>
        <taxon>Actinopterygii</taxon>
        <taxon>Neopterygii</taxon>
        <taxon>Teleostei</taxon>
        <taxon>Ostariophysi</taxon>
        <taxon>Cypriniformes</taxon>
        <taxon>Cyprinidae</taxon>
        <taxon>Cyprininae</taxon>
        <taxon>Carassius</taxon>
    </lineage>
</organism>
<feature type="compositionally biased region" description="Basic residues" evidence="1">
    <location>
        <begin position="32"/>
        <end position="43"/>
    </location>
</feature>
<evidence type="ECO:0000313" key="2">
    <source>
        <dbReference type="Proteomes" id="UP000515129"/>
    </source>
</evidence>
<dbReference type="GeneID" id="113058213"/>
<sequence>MGRRSSDSEDNSRSRRKRRQRGRSSSSSSSHSRSKPSRRRTRSRDRNRDADRRHRKRSNSSSSRGSSHRRRSRSTDRGRSHRSHRSRSRSRNRGSRSRHRRSRSRSSGRSSRKRSRSRDRDRGQRRTRDKDRPRDKTKDKETDKAKDKDKQRETGSIKAGLEHLTPAEQAKARLQLVLQAAAKTDEVLKAKESLREGQTKEEEEVSLAEQVRRIKDIEAIESDSFVPQAFKSSRTTQVTEAVEMKNEAETIKEEVSLLPSSITYNESNTLAHPNLFMDKEEAESLWLNRLISLRQERLMGSPVP</sequence>
<accession>A0A6P6LDK1</accession>
<feature type="region of interest" description="Disordered" evidence="1">
    <location>
        <begin position="1"/>
        <end position="164"/>
    </location>
</feature>
<feature type="compositionally biased region" description="Basic residues" evidence="1">
    <location>
        <begin position="79"/>
        <end position="117"/>
    </location>
</feature>
<dbReference type="OrthoDB" id="9946564at2759"/>
<proteinExistence type="predicted"/>
<dbReference type="PANTHER" id="PTHR31968:SF4">
    <property type="entry name" value="SERINE_ARGININE-RELATED PROTEIN 53"/>
    <property type="match status" value="1"/>
</dbReference>
<dbReference type="KEGG" id="caua:113058213"/>
<name>A0A6P6LDK1_CARAU</name>
<feature type="compositionally biased region" description="Basic and acidic residues" evidence="1">
    <location>
        <begin position="118"/>
        <end position="155"/>
    </location>
</feature>
<dbReference type="GO" id="GO:0005737">
    <property type="term" value="C:cytoplasm"/>
    <property type="evidence" value="ECO:0007669"/>
    <property type="project" value="TreeGrafter"/>
</dbReference>
<evidence type="ECO:0000313" key="3">
    <source>
        <dbReference type="RefSeq" id="XP_026081687.1"/>
    </source>
</evidence>
<keyword evidence="2" id="KW-1185">Reference proteome</keyword>
<dbReference type="AlphaFoldDB" id="A0A6P6LDK1"/>
<dbReference type="Proteomes" id="UP000515129">
    <property type="component" value="Chromosome 40"/>
</dbReference>
<dbReference type="CTD" id="51319"/>